<proteinExistence type="predicted"/>
<accession>A0ACD3AFV3</accession>
<evidence type="ECO:0000313" key="2">
    <source>
        <dbReference type="Proteomes" id="UP000308600"/>
    </source>
</evidence>
<dbReference type="EMBL" id="ML208462">
    <property type="protein sequence ID" value="TFK64763.1"/>
    <property type="molecule type" value="Genomic_DNA"/>
</dbReference>
<dbReference type="Proteomes" id="UP000308600">
    <property type="component" value="Unassembled WGS sequence"/>
</dbReference>
<keyword evidence="2" id="KW-1185">Reference proteome</keyword>
<gene>
    <name evidence="1" type="ORF">BDN72DRAFT_774175</name>
</gene>
<reference evidence="1 2" key="1">
    <citation type="journal article" date="2019" name="Nat. Ecol. Evol.">
        <title>Megaphylogeny resolves global patterns of mushroom evolution.</title>
        <authorList>
            <person name="Varga T."/>
            <person name="Krizsan K."/>
            <person name="Foldi C."/>
            <person name="Dima B."/>
            <person name="Sanchez-Garcia M."/>
            <person name="Sanchez-Ramirez S."/>
            <person name="Szollosi G.J."/>
            <person name="Szarkandi J.G."/>
            <person name="Papp V."/>
            <person name="Albert L."/>
            <person name="Andreopoulos W."/>
            <person name="Angelini C."/>
            <person name="Antonin V."/>
            <person name="Barry K.W."/>
            <person name="Bougher N.L."/>
            <person name="Buchanan P."/>
            <person name="Buyck B."/>
            <person name="Bense V."/>
            <person name="Catcheside P."/>
            <person name="Chovatia M."/>
            <person name="Cooper J."/>
            <person name="Damon W."/>
            <person name="Desjardin D."/>
            <person name="Finy P."/>
            <person name="Geml J."/>
            <person name="Haridas S."/>
            <person name="Hughes K."/>
            <person name="Justo A."/>
            <person name="Karasinski D."/>
            <person name="Kautmanova I."/>
            <person name="Kiss B."/>
            <person name="Kocsube S."/>
            <person name="Kotiranta H."/>
            <person name="LaButti K.M."/>
            <person name="Lechner B.E."/>
            <person name="Liimatainen K."/>
            <person name="Lipzen A."/>
            <person name="Lukacs Z."/>
            <person name="Mihaltcheva S."/>
            <person name="Morgado L.N."/>
            <person name="Niskanen T."/>
            <person name="Noordeloos M.E."/>
            <person name="Ohm R.A."/>
            <person name="Ortiz-Santana B."/>
            <person name="Ovrebo C."/>
            <person name="Racz N."/>
            <person name="Riley R."/>
            <person name="Savchenko A."/>
            <person name="Shiryaev A."/>
            <person name="Soop K."/>
            <person name="Spirin V."/>
            <person name="Szebenyi C."/>
            <person name="Tomsovsky M."/>
            <person name="Tulloss R.E."/>
            <person name="Uehling J."/>
            <person name="Grigoriev I.V."/>
            <person name="Vagvolgyi C."/>
            <person name="Papp T."/>
            <person name="Martin F.M."/>
            <person name="Miettinen O."/>
            <person name="Hibbett D.S."/>
            <person name="Nagy L.G."/>
        </authorList>
    </citation>
    <scope>NUCLEOTIDE SEQUENCE [LARGE SCALE GENOMIC DNA]</scope>
    <source>
        <strain evidence="1 2">NL-1719</strain>
    </source>
</reference>
<sequence length="388" mass="41982">MASSSSTKNIVIIGAGFAGLATFNALSPKLAPKKYDDTNLILITSRPFFTHLPATLRMLVTAEGKLEEQVLMPFPEKPKGKGEIITGTVVRIQPASSSGDEANPTTVGGLVVLEDGKEIPYSILVLATGTTWSGMLNFANSKEEITQHANEWREKFSEAKSIVLAGGGAVGVELAGEIKDYWPDKSVTIVNGQNLLFTDVYPDKWRKAVADQLKQINVELVLEDHIDNAEIHDGQVETRKGKKISTDLVVPTWGGKANTQLVADSFGAETLTKQGLVEVEKTLQVRNHPRVFAVGDIISWSEQKQAAKCGAHATTVATNILSLVDEKVAATEYKGSMEAILVSLGKNRGSAFLNTLWGVVLGSWFVKAVKSKGLMIEMMRGQYGLGKW</sequence>
<protein>
    <submittedName>
        <fullName evidence="1">FAD/NAD(P)-binding domain-containing protein</fullName>
    </submittedName>
</protein>
<organism evidence="1 2">
    <name type="scientific">Pluteus cervinus</name>
    <dbReference type="NCBI Taxonomy" id="181527"/>
    <lineage>
        <taxon>Eukaryota</taxon>
        <taxon>Fungi</taxon>
        <taxon>Dikarya</taxon>
        <taxon>Basidiomycota</taxon>
        <taxon>Agaricomycotina</taxon>
        <taxon>Agaricomycetes</taxon>
        <taxon>Agaricomycetidae</taxon>
        <taxon>Agaricales</taxon>
        <taxon>Pluteineae</taxon>
        <taxon>Pluteaceae</taxon>
        <taxon>Pluteus</taxon>
    </lineage>
</organism>
<name>A0ACD3AFV3_9AGAR</name>
<evidence type="ECO:0000313" key="1">
    <source>
        <dbReference type="EMBL" id="TFK64763.1"/>
    </source>
</evidence>